<gene>
    <name evidence="1" type="ORF">Zmor_011054</name>
</gene>
<dbReference type="AlphaFoldDB" id="A0AA38MKI7"/>
<name>A0AA38MKI7_9CUCU</name>
<sequence length="109" mass="12144">MYVQFVDRSRVLRGAFCLGPYHPGAVEGWVVVLYRSCAVEGWVVGLYRSCAGLYCAFRPPLNLWSQTWVSSSMGNGQIRFVARTTGPDDVLMVAVWLSGRSHLFLDVSP</sequence>
<protein>
    <submittedName>
        <fullName evidence="1">Uncharacterized protein</fullName>
    </submittedName>
</protein>
<reference evidence="1" key="1">
    <citation type="journal article" date="2023" name="G3 (Bethesda)">
        <title>Whole genome assemblies of Zophobas morio and Tenebrio molitor.</title>
        <authorList>
            <person name="Kaur S."/>
            <person name="Stinson S.A."/>
            <person name="diCenzo G.C."/>
        </authorList>
    </citation>
    <scope>NUCLEOTIDE SEQUENCE</scope>
    <source>
        <strain evidence="1">QUZm001</strain>
    </source>
</reference>
<keyword evidence="2" id="KW-1185">Reference proteome</keyword>
<proteinExistence type="predicted"/>
<evidence type="ECO:0000313" key="1">
    <source>
        <dbReference type="EMBL" id="KAJ3659364.1"/>
    </source>
</evidence>
<evidence type="ECO:0000313" key="2">
    <source>
        <dbReference type="Proteomes" id="UP001168821"/>
    </source>
</evidence>
<accession>A0AA38MKI7</accession>
<dbReference type="EMBL" id="JALNTZ010000003">
    <property type="protein sequence ID" value="KAJ3659364.1"/>
    <property type="molecule type" value="Genomic_DNA"/>
</dbReference>
<comment type="caution">
    <text evidence="1">The sequence shown here is derived from an EMBL/GenBank/DDBJ whole genome shotgun (WGS) entry which is preliminary data.</text>
</comment>
<dbReference type="Proteomes" id="UP001168821">
    <property type="component" value="Unassembled WGS sequence"/>
</dbReference>
<organism evidence="1 2">
    <name type="scientific">Zophobas morio</name>
    <dbReference type="NCBI Taxonomy" id="2755281"/>
    <lineage>
        <taxon>Eukaryota</taxon>
        <taxon>Metazoa</taxon>
        <taxon>Ecdysozoa</taxon>
        <taxon>Arthropoda</taxon>
        <taxon>Hexapoda</taxon>
        <taxon>Insecta</taxon>
        <taxon>Pterygota</taxon>
        <taxon>Neoptera</taxon>
        <taxon>Endopterygota</taxon>
        <taxon>Coleoptera</taxon>
        <taxon>Polyphaga</taxon>
        <taxon>Cucujiformia</taxon>
        <taxon>Tenebrionidae</taxon>
        <taxon>Zophobas</taxon>
    </lineage>
</organism>